<accession>A0A7S7RQP2</accession>
<evidence type="ECO:0000256" key="5">
    <source>
        <dbReference type="ARBA" id="ARBA00022777"/>
    </source>
</evidence>
<reference evidence="9 10" key="1">
    <citation type="submission" date="2020-05" db="EMBL/GenBank/DDBJ databases">
        <title>Sulfurimonas marisnigri, sp. nov., and Sulfurimonas baltica, sp. nov., manganese oxide reducing chemolithoautotrophs of the class Epsilonproteobacteria isolated from the pelagic redoxclines of the Black and Baltic Seas and emended description of the genus Sulfurimonas.</title>
        <authorList>
            <person name="Henkel J.V."/>
            <person name="Laudan C."/>
            <person name="Werner J."/>
            <person name="Neu T."/>
            <person name="Plewe S."/>
            <person name="Sproer C."/>
            <person name="Bunk B."/>
            <person name="Schulz-Vogt H.N."/>
        </authorList>
    </citation>
    <scope>NUCLEOTIDE SEQUENCE [LARGE SCALE GENOMIC DNA]</scope>
    <source>
        <strain evidence="9 10">SoZ1</strain>
    </source>
</reference>
<dbReference type="SUPFAM" id="SSF55874">
    <property type="entry name" value="ATPase domain of HSP90 chaperone/DNA topoisomerase II/histidine kinase"/>
    <property type="match status" value="1"/>
</dbReference>
<dbReference type="InterPro" id="IPR036890">
    <property type="entry name" value="HATPase_C_sf"/>
</dbReference>
<evidence type="ECO:0000256" key="4">
    <source>
        <dbReference type="ARBA" id="ARBA00022741"/>
    </source>
</evidence>
<keyword evidence="6" id="KW-0067">ATP-binding</keyword>
<evidence type="ECO:0000256" key="1">
    <source>
        <dbReference type="ARBA" id="ARBA00000085"/>
    </source>
</evidence>
<dbReference type="EMBL" id="CP054493">
    <property type="protein sequence ID" value="QOY55632.1"/>
    <property type="molecule type" value="Genomic_DNA"/>
</dbReference>
<evidence type="ECO:0000313" key="9">
    <source>
        <dbReference type="EMBL" id="QOY55632.1"/>
    </source>
</evidence>
<evidence type="ECO:0000256" key="2">
    <source>
        <dbReference type="ARBA" id="ARBA00012438"/>
    </source>
</evidence>
<dbReference type="Gene3D" id="3.30.565.10">
    <property type="entry name" value="Histidine kinase-like ATPase, C-terminal domain"/>
    <property type="match status" value="1"/>
</dbReference>
<dbReference type="EC" id="2.7.13.3" evidence="2"/>
<keyword evidence="7" id="KW-0902">Two-component regulatory system</keyword>
<dbReference type="PROSITE" id="PS50109">
    <property type="entry name" value="HIS_KIN"/>
    <property type="match status" value="1"/>
</dbReference>
<dbReference type="GO" id="GO:0005524">
    <property type="term" value="F:ATP binding"/>
    <property type="evidence" value="ECO:0007669"/>
    <property type="project" value="UniProtKB-KW"/>
</dbReference>
<evidence type="ECO:0000256" key="7">
    <source>
        <dbReference type="ARBA" id="ARBA00023012"/>
    </source>
</evidence>
<dbReference type="GO" id="GO:0004673">
    <property type="term" value="F:protein histidine kinase activity"/>
    <property type="evidence" value="ECO:0007669"/>
    <property type="project" value="UniProtKB-EC"/>
</dbReference>
<keyword evidence="4" id="KW-0547">Nucleotide-binding</keyword>
<dbReference type="AlphaFoldDB" id="A0A7S7RQP2"/>
<dbReference type="KEGG" id="smas:HUE87_05240"/>
<comment type="catalytic activity">
    <reaction evidence="1">
        <text>ATP + protein L-histidine = ADP + protein N-phospho-L-histidine.</text>
        <dbReference type="EC" id="2.7.13.3"/>
    </reaction>
</comment>
<keyword evidence="5 9" id="KW-0418">Kinase</keyword>
<keyword evidence="3" id="KW-0808">Transferase</keyword>
<dbReference type="InterPro" id="IPR005467">
    <property type="entry name" value="His_kinase_dom"/>
</dbReference>
<dbReference type="PANTHER" id="PTHR43065">
    <property type="entry name" value="SENSOR HISTIDINE KINASE"/>
    <property type="match status" value="1"/>
</dbReference>
<dbReference type="GO" id="GO:0000160">
    <property type="term" value="P:phosphorelay signal transduction system"/>
    <property type="evidence" value="ECO:0007669"/>
    <property type="project" value="UniProtKB-KW"/>
</dbReference>
<dbReference type="Proteomes" id="UP000593836">
    <property type="component" value="Chromosome"/>
</dbReference>
<evidence type="ECO:0000256" key="3">
    <source>
        <dbReference type="ARBA" id="ARBA00022679"/>
    </source>
</evidence>
<dbReference type="PRINTS" id="PR00344">
    <property type="entry name" value="BCTRLSENSOR"/>
</dbReference>
<sequence>MIIINYKKLSLWFYASNKEVIVENYINEGNVYISIAEQTDSLTLNICDNAGGVNEDIINKIFEPYFSTKGEKDGTGLGLYMSKTIVEKHIGGTLSVYNSDDGACFEIKLPLSAKV</sequence>
<protein>
    <recommendedName>
        <fullName evidence="2">histidine kinase</fullName>
        <ecNumber evidence="2">2.7.13.3</ecNumber>
    </recommendedName>
</protein>
<name>A0A7S7RQP2_9BACT</name>
<organism evidence="9 10">
    <name type="scientific">Candidatus Sulfurimonas marisnigri</name>
    <dbReference type="NCBI Taxonomy" id="2740405"/>
    <lineage>
        <taxon>Bacteria</taxon>
        <taxon>Pseudomonadati</taxon>
        <taxon>Campylobacterota</taxon>
        <taxon>Epsilonproteobacteria</taxon>
        <taxon>Campylobacterales</taxon>
        <taxon>Sulfurimonadaceae</taxon>
        <taxon>Sulfurimonas</taxon>
    </lineage>
</organism>
<evidence type="ECO:0000313" key="10">
    <source>
        <dbReference type="Proteomes" id="UP000593836"/>
    </source>
</evidence>
<gene>
    <name evidence="9" type="ORF">HUE87_05240</name>
</gene>
<dbReference type="Pfam" id="PF02518">
    <property type="entry name" value="HATPase_c"/>
    <property type="match status" value="1"/>
</dbReference>
<dbReference type="PANTHER" id="PTHR43065:SF46">
    <property type="entry name" value="C4-DICARBOXYLATE TRANSPORT SENSOR PROTEIN DCTB"/>
    <property type="match status" value="1"/>
</dbReference>
<feature type="domain" description="Histidine kinase" evidence="8">
    <location>
        <begin position="1"/>
        <end position="113"/>
    </location>
</feature>
<dbReference type="InterPro" id="IPR003594">
    <property type="entry name" value="HATPase_dom"/>
</dbReference>
<keyword evidence="10" id="KW-1185">Reference proteome</keyword>
<proteinExistence type="predicted"/>
<dbReference type="SMART" id="SM00387">
    <property type="entry name" value="HATPase_c"/>
    <property type="match status" value="1"/>
</dbReference>
<evidence type="ECO:0000259" key="8">
    <source>
        <dbReference type="PROSITE" id="PS50109"/>
    </source>
</evidence>
<evidence type="ECO:0000256" key="6">
    <source>
        <dbReference type="ARBA" id="ARBA00022840"/>
    </source>
</evidence>
<dbReference type="InterPro" id="IPR004358">
    <property type="entry name" value="Sig_transdc_His_kin-like_C"/>
</dbReference>
<dbReference type="RefSeq" id="WP_194367671.1">
    <property type="nucleotide sequence ID" value="NZ_CP054493.1"/>
</dbReference>